<dbReference type="SUPFAM" id="SSF51261">
    <property type="entry name" value="Duplicated hybrid motif"/>
    <property type="match status" value="1"/>
</dbReference>
<gene>
    <name evidence="4" type="ORF">D7W81_18425</name>
</gene>
<evidence type="ECO:0000259" key="3">
    <source>
        <dbReference type="PROSITE" id="PS51782"/>
    </source>
</evidence>
<dbReference type="CDD" id="cd12797">
    <property type="entry name" value="M23_peptidase"/>
    <property type="match status" value="1"/>
</dbReference>
<proteinExistence type="predicted"/>
<keyword evidence="5" id="KW-1185">Reference proteome</keyword>
<comment type="caution">
    <text evidence="4">The sequence shown here is derived from an EMBL/GenBank/DDBJ whole genome shotgun (WGS) entry which is preliminary data.</text>
</comment>
<keyword evidence="2" id="KW-0732">Signal</keyword>
<feature type="domain" description="LysM" evidence="3">
    <location>
        <begin position="68"/>
        <end position="112"/>
    </location>
</feature>
<dbReference type="InterPro" id="IPR050570">
    <property type="entry name" value="Cell_wall_metabolism_enzyme"/>
</dbReference>
<feature type="region of interest" description="Disordered" evidence="1">
    <location>
        <begin position="32"/>
        <end position="52"/>
    </location>
</feature>
<dbReference type="EMBL" id="RAWK01000104">
    <property type="protein sequence ID" value="RKH64528.1"/>
    <property type="molecule type" value="Genomic_DNA"/>
</dbReference>
<evidence type="ECO:0000256" key="1">
    <source>
        <dbReference type="SAM" id="MobiDB-lite"/>
    </source>
</evidence>
<dbReference type="PROSITE" id="PS51782">
    <property type="entry name" value="LYSM"/>
    <property type="match status" value="1"/>
</dbReference>
<dbReference type="AlphaFoldDB" id="A0A3A8Q8K5"/>
<feature type="compositionally biased region" description="Polar residues" evidence="1">
    <location>
        <begin position="32"/>
        <end position="48"/>
    </location>
</feature>
<dbReference type="CDD" id="cd00118">
    <property type="entry name" value="LysM"/>
    <property type="match status" value="1"/>
</dbReference>
<dbReference type="InterPro" id="IPR016047">
    <property type="entry name" value="M23ase_b-sheet_dom"/>
</dbReference>
<dbReference type="PANTHER" id="PTHR21666:SF270">
    <property type="entry name" value="MUREIN HYDROLASE ACTIVATOR ENVC"/>
    <property type="match status" value="1"/>
</dbReference>
<evidence type="ECO:0000256" key="2">
    <source>
        <dbReference type="SAM" id="SignalP"/>
    </source>
</evidence>
<dbReference type="SMART" id="SM00257">
    <property type="entry name" value="LysM"/>
    <property type="match status" value="1"/>
</dbReference>
<reference evidence="5" key="1">
    <citation type="submission" date="2018-09" db="EMBL/GenBank/DDBJ databases">
        <authorList>
            <person name="Livingstone P.G."/>
            <person name="Whitworth D.E."/>
        </authorList>
    </citation>
    <scope>NUCLEOTIDE SEQUENCE [LARGE SCALE GENOMIC DNA]</scope>
    <source>
        <strain evidence="5">AB050A</strain>
    </source>
</reference>
<evidence type="ECO:0000313" key="4">
    <source>
        <dbReference type="EMBL" id="RKH64528.1"/>
    </source>
</evidence>
<dbReference type="Gene3D" id="2.70.70.10">
    <property type="entry name" value="Glucose Permease (Domain IIA)"/>
    <property type="match status" value="1"/>
</dbReference>
<dbReference type="Pfam" id="PF01551">
    <property type="entry name" value="Peptidase_M23"/>
    <property type="match status" value="1"/>
</dbReference>
<name>A0A3A8Q8K5_9BACT</name>
<dbReference type="Proteomes" id="UP000267003">
    <property type="component" value="Unassembled WGS sequence"/>
</dbReference>
<dbReference type="Pfam" id="PF01476">
    <property type="entry name" value="LysM"/>
    <property type="match status" value="1"/>
</dbReference>
<dbReference type="Gene3D" id="3.10.350.10">
    <property type="entry name" value="LysM domain"/>
    <property type="match status" value="1"/>
</dbReference>
<protein>
    <submittedName>
        <fullName evidence="4">M23 family metallopeptidase</fullName>
    </submittedName>
</protein>
<dbReference type="OrthoDB" id="9795421at2"/>
<dbReference type="InterPro" id="IPR018392">
    <property type="entry name" value="LysM"/>
</dbReference>
<dbReference type="InterPro" id="IPR011055">
    <property type="entry name" value="Dup_hybrid_motif"/>
</dbReference>
<dbReference type="GO" id="GO:0004222">
    <property type="term" value="F:metalloendopeptidase activity"/>
    <property type="evidence" value="ECO:0007669"/>
    <property type="project" value="TreeGrafter"/>
</dbReference>
<accession>A0A3A8Q8K5</accession>
<sequence length="308" mass="32652">MGWGGSSRAGRALWVLLAAALLSGCVGTQAASSSQLDTAGARSATTSDGKPLSFALRPTHEEPELVAVRHRVAPGETMYRIAKTYGISVEELAQANGIKDPRELSVGKELMIPGGEPPKYGDPGPLSDEEPELVLSKPGQAPVSTPRRPVPAVSRREDPPRARVVSGRPGAPSRPKLATQGLLDWPLRGVLYGRFGKKGKEPHDGIDLAAPAGTPIKTAQEGTVLYAGEQKGYGLIVIVEHAPPLITLYAHNRDLRVRTGQKVRRGQVIATVGESGRTSGPHVHFEVRVDGKPADPLEYLGMMPSASD</sequence>
<feature type="chain" id="PRO_5017260861" evidence="2">
    <location>
        <begin position="31"/>
        <end position="308"/>
    </location>
</feature>
<dbReference type="InterPro" id="IPR036779">
    <property type="entry name" value="LysM_dom_sf"/>
</dbReference>
<dbReference type="PANTHER" id="PTHR21666">
    <property type="entry name" value="PEPTIDASE-RELATED"/>
    <property type="match status" value="1"/>
</dbReference>
<feature type="region of interest" description="Disordered" evidence="1">
    <location>
        <begin position="109"/>
        <end position="178"/>
    </location>
</feature>
<evidence type="ECO:0000313" key="5">
    <source>
        <dbReference type="Proteomes" id="UP000267003"/>
    </source>
</evidence>
<feature type="signal peptide" evidence="2">
    <location>
        <begin position="1"/>
        <end position="30"/>
    </location>
</feature>
<organism evidence="4 5">
    <name type="scientific">Corallococcus aberystwythensis</name>
    <dbReference type="NCBI Taxonomy" id="2316722"/>
    <lineage>
        <taxon>Bacteria</taxon>
        <taxon>Pseudomonadati</taxon>
        <taxon>Myxococcota</taxon>
        <taxon>Myxococcia</taxon>
        <taxon>Myxococcales</taxon>
        <taxon>Cystobacterineae</taxon>
        <taxon>Myxococcaceae</taxon>
        <taxon>Corallococcus</taxon>
    </lineage>
</organism>
<dbReference type="SUPFAM" id="SSF54106">
    <property type="entry name" value="LysM domain"/>
    <property type="match status" value="1"/>
</dbReference>